<accession>A0A9E7K2P8</accession>
<sequence length="42" mass="4544">MSTRREPTGAARRGARAWPPCGRWCGVSAGWRPTSNSQRAGT</sequence>
<name>A0A9E7K2P8_9LILI</name>
<proteinExistence type="predicted"/>
<keyword evidence="2" id="KW-1185">Reference proteome</keyword>
<evidence type="ECO:0000313" key="1">
    <source>
        <dbReference type="EMBL" id="URE01235.1"/>
    </source>
</evidence>
<gene>
    <name evidence="1" type="ORF">MUK42_21338</name>
</gene>
<reference evidence="1" key="1">
    <citation type="submission" date="2022-05" db="EMBL/GenBank/DDBJ databases">
        <title>The Musa troglodytarum L. genome provides insights into the mechanism of non-climacteric behaviour and enrichment of carotenoids.</title>
        <authorList>
            <person name="Wang J."/>
        </authorList>
    </citation>
    <scope>NUCLEOTIDE SEQUENCE</scope>
    <source>
        <tissue evidence="1">Leaf</tissue>
    </source>
</reference>
<dbReference type="Proteomes" id="UP001055439">
    <property type="component" value="Chromosome 5"/>
</dbReference>
<organism evidence="1 2">
    <name type="scientific">Musa troglodytarum</name>
    <name type="common">fe'i banana</name>
    <dbReference type="NCBI Taxonomy" id="320322"/>
    <lineage>
        <taxon>Eukaryota</taxon>
        <taxon>Viridiplantae</taxon>
        <taxon>Streptophyta</taxon>
        <taxon>Embryophyta</taxon>
        <taxon>Tracheophyta</taxon>
        <taxon>Spermatophyta</taxon>
        <taxon>Magnoliopsida</taxon>
        <taxon>Liliopsida</taxon>
        <taxon>Zingiberales</taxon>
        <taxon>Musaceae</taxon>
        <taxon>Musa</taxon>
    </lineage>
</organism>
<dbReference type="EMBL" id="CP097507">
    <property type="protein sequence ID" value="URE01235.1"/>
    <property type="molecule type" value="Genomic_DNA"/>
</dbReference>
<evidence type="ECO:0000313" key="2">
    <source>
        <dbReference type="Proteomes" id="UP001055439"/>
    </source>
</evidence>
<protein>
    <submittedName>
        <fullName evidence="1">Uncharacterized protein</fullName>
    </submittedName>
</protein>
<dbReference type="AlphaFoldDB" id="A0A9E7K2P8"/>